<evidence type="ECO:0000313" key="6">
    <source>
        <dbReference type="Proteomes" id="UP000276223"/>
    </source>
</evidence>
<gene>
    <name evidence="5" type="ORF">EDC27_2825</name>
</gene>
<dbReference type="Pfam" id="PF07992">
    <property type="entry name" value="Pyr_redox_2"/>
    <property type="match status" value="2"/>
</dbReference>
<feature type="domain" description="4Fe-4S ferredoxin-type" evidence="4">
    <location>
        <begin position="1360"/>
        <end position="1389"/>
    </location>
</feature>
<keyword evidence="1" id="KW-0479">Metal-binding</keyword>
<keyword evidence="6" id="KW-1185">Reference proteome</keyword>
<organism evidence="5 6">
    <name type="scientific">Desulfosoma caldarium</name>
    <dbReference type="NCBI Taxonomy" id="610254"/>
    <lineage>
        <taxon>Bacteria</taxon>
        <taxon>Pseudomonadati</taxon>
        <taxon>Thermodesulfobacteriota</taxon>
        <taxon>Syntrophobacteria</taxon>
        <taxon>Syntrophobacterales</taxon>
        <taxon>Syntrophobacteraceae</taxon>
        <taxon>Desulfosoma</taxon>
    </lineage>
</organism>
<feature type="domain" description="4Fe-4S ferredoxin-type" evidence="4">
    <location>
        <begin position="27"/>
        <end position="57"/>
    </location>
</feature>
<dbReference type="InterPro" id="IPR017896">
    <property type="entry name" value="4Fe4S_Fe-S-bd"/>
</dbReference>
<dbReference type="Pfam" id="PF12838">
    <property type="entry name" value="Fer4_7"/>
    <property type="match status" value="1"/>
</dbReference>
<dbReference type="SUPFAM" id="SSF51905">
    <property type="entry name" value="FAD/NAD(P)-binding domain"/>
    <property type="match status" value="1"/>
</dbReference>
<dbReference type="InterPro" id="IPR036188">
    <property type="entry name" value="FAD/NAD-bd_sf"/>
</dbReference>
<proteinExistence type="predicted"/>
<dbReference type="Proteomes" id="UP000276223">
    <property type="component" value="Unassembled WGS sequence"/>
</dbReference>
<evidence type="ECO:0000256" key="3">
    <source>
        <dbReference type="ARBA" id="ARBA00023014"/>
    </source>
</evidence>
<dbReference type="InterPro" id="IPR028261">
    <property type="entry name" value="DPD_II"/>
</dbReference>
<dbReference type="InterPro" id="IPR017900">
    <property type="entry name" value="4Fe4S_Fe_S_CS"/>
</dbReference>
<reference evidence="5 6" key="1">
    <citation type="submission" date="2018-11" db="EMBL/GenBank/DDBJ databases">
        <title>Genomic Encyclopedia of Type Strains, Phase IV (KMG-IV): sequencing the most valuable type-strain genomes for metagenomic binning, comparative biology and taxonomic classification.</title>
        <authorList>
            <person name="Goeker M."/>
        </authorList>
    </citation>
    <scope>NUCLEOTIDE SEQUENCE [LARGE SCALE GENOMIC DNA]</scope>
    <source>
        <strain evidence="5 6">DSM 22027</strain>
    </source>
</reference>
<keyword evidence="3" id="KW-0411">Iron-sulfur</keyword>
<evidence type="ECO:0000259" key="4">
    <source>
        <dbReference type="PROSITE" id="PS51379"/>
    </source>
</evidence>
<dbReference type="InterPro" id="IPR023753">
    <property type="entry name" value="FAD/NAD-binding_dom"/>
</dbReference>
<dbReference type="GO" id="GO:0016491">
    <property type="term" value="F:oxidoreductase activity"/>
    <property type="evidence" value="ECO:0007669"/>
    <property type="project" value="InterPro"/>
</dbReference>
<dbReference type="SUPFAM" id="SSF51971">
    <property type="entry name" value="Nucleotide-binding domain"/>
    <property type="match status" value="2"/>
</dbReference>
<dbReference type="GO" id="GO:0046872">
    <property type="term" value="F:metal ion binding"/>
    <property type="evidence" value="ECO:0007669"/>
    <property type="project" value="UniProtKB-KW"/>
</dbReference>
<dbReference type="PRINTS" id="PR00419">
    <property type="entry name" value="ADXRDTASE"/>
</dbReference>
<dbReference type="Pfam" id="PF00037">
    <property type="entry name" value="Fer4"/>
    <property type="match status" value="1"/>
</dbReference>
<evidence type="ECO:0000313" key="5">
    <source>
        <dbReference type="EMBL" id="ROQ90209.1"/>
    </source>
</evidence>
<comment type="caution">
    <text evidence="5">The sequence shown here is derived from an EMBL/GenBank/DDBJ whole genome shotgun (WGS) entry which is preliminary data.</text>
</comment>
<dbReference type="PROSITE" id="PS51379">
    <property type="entry name" value="4FE4S_FER_2"/>
    <property type="match status" value="3"/>
</dbReference>
<dbReference type="Pfam" id="PF14691">
    <property type="entry name" value="Fer4_20"/>
    <property type="match status" value="1"/>
</dbReference>
<dbReference type="PANTHER" id="PTHR42783">
    <property type="entry name" value="GLUTAMATE SYNTHASE [NADPH] SMALL CHAIN"/>
    <property type="match status" value="1"/>
</dbReference>
<dbReference type="GO" id="GO:0051536">
    <property type="term" value="F:iron-sulfur cluster binding"/>
    <property type="evidence" value="ECO:0007669"/>
    <property type="project" value="UniProtKB-KW"/>
</dbReference>
<keyword evidence="2" id="KW-0408">Iron</keyword>
<name>A0A3N1ULD1_9BACT</name>
<dbReference type="Gene3D" id="1.10.1060.10">
    <property type="entry name" value="Alpha-helical ferredoxin"/>
    <property type="match status" value="2"/>
</dbReference>
<dbReference type="PROSITE" id="PS00198">
    <property type="entry name" value="4FE4S_FER_1"/>
    <property type="match status" value="3"/>
</dbReference>
<evidence type="ECO:0000256" key="1">
    <source>
        <dbReference type="ARBA" id="ARBA00022723"/>
    </source>
</evidence>
<dbReference type="SUPFAM" id="SSF54862">
    <property type="entry name" value="4Fe-4S ferredoxins"/>
    <property type="match status" value="1"/>
</dbReference>
<dbReference type="InterPro" id="IPR009051">
    <property type="entry name" value="Helical_ferredxn"/>
</dbReference>
<dbReference type="Gene3D" id="3.30.70.20">
    <property type="match status" value="2"/>
</dbReference>
<dbReference type="NCBIfam" id="NF009410">
    <property type="entry name" value="PRK12771.1"/>
    <property type="match status" value="1"/>
</dbReference>
<sequence>MNIEILTLSEVEALEGEPGNFRVKIRQKPRFIDMDKCTGCGECARVCPVGLKNEYDMGLSERRAAYRRYAQAVPGAFAIEKRGTSPCKATCPAHISVQGYVALAAQGRYREALELIKKDNPLPAICGRVCHHPCETACRRGTVDEPVAIDFIKRYIADLDLKAETRFVPDIKVKRDEKVAIIGSGPAGLTCAYYLAQEGYGVTVFEKLPVLGGMLTVGIPSYRLPREIVEAEIQVIREMGVEFKTGVEIGKDITIGQLREQGYKAFFIGIGAHECKKLGIEGEDLEGVIPGVRFLRDVNLGERIYLGDRVAVVGGGNVAMDCVRTALRTGSTKPFIVYRRSVAEMPANEEEIEECREEGIEILTLTNPVRILGENGKVKGIECVKMALGEPDASGRRRPVAIPGSNFILEVDAVIAAIGQETDWACLTPECACSLSDWRTLKVDPVTLQSDDPDIFAGGDAVTGPRTVIEAIAAGKEAAISIDRFLRGEDLKKGREKRWEAVQDVPTEGYDRMPRERMPRLSPEERRGNFNEVQLGFSEEQVRREAQRCLNCGVCSECYRCVDACLANAVVHEDQERVRELQVGAVILAPGFEPFDPSVYDTYGYKRLANVMTAMEFERLLSASGPTMGHVVRPSDHKEPKKIAWLQCVGSRDIHHCDHAYCSAVCCMYAIKEAVIAKEHVGKDLEAAIFYMDMRTHGKDFERYYNRAMEEHGVRFIRSRVHSLEEVPGSGGDVEVRYVTEDGRVVSEVFDLVVLSVGLQTPAHAKTLADRLNVQLNEDLFAEHSSFDPVAGSRPGVFVCGAFQGPKDIPQSVMEASAAAAAAGRLLGAVRGTLVKEKEIPAQRDVYGEPPRIGVFVCHCGINIGGVVDVGRVVELAWRLPHVVHVEDNLFTCSRDTQDRVVQVIQDKGLNRLVVAACSPRTHEALFQETLTQAGLNKYLLEMANIRNLDSWVHSEEKEQATEKAMDMVRMAVAKAALLSPLQEISLPVTPSALVVGAGVAGMTAALNVAAHGYTVHLVEKENEPGGMAARLYKTWRGEPVRSFVEQLTKEVLANPKIQLHCNATIVDAEGFVGNFRTTIQENGSLQTIDHGVILIATGARERKPTEYLYGEHPAVITNVELDEWLNRRDATLSRLSTVTFIQCVGSRDEERPYCSRVCCGHSIRNALELKAINPDVTIAVLYRDMRTYGPWEKLYQHARRVGVLFFRYDPSNKPQLQKDGDGLIVRIHDPILQRPVAWKTDLLCLAAASMPQDNANLARLYKLPLDRDGWFLEAHPKLRPVDFFNDGMFLCGTAHYPKPLDESVAHALAASAKAIGILRRDKVTLGGIISEIDATRCTGCGVCVEICPFGAIQRDEATGTARVLEALCKGCGACGAACPAEAPALQGFTHRQIYAQIQAVLAV</sequence>
<accession>A0A3N1ULD1</accession>
<feature type="domain" description="4Fe-4S ferredoxin-type" evidence="4">
    <location>
        <begin position="1329"/>
        <end position="1358"/>
    </location>
</feature>
<dbReference type="EMBL" id="RJVA01000015">
    <property type="protein sequence ID" value="ROQ90209.1"/>
    <property type="molecule type" value="Genomic_DNA"/>
</dbReference>
<dbReference type="Gene3D" id="3.50.50.60">
    <property type="entry name" value="FAD/NAD(P)-binding domain"/>
    <property type="match status" value="3"/>
</dbReference>
<dbReference type="SUPFAM" id="SSF46548">
    <property type="entry name" value="alpha-helical ferredoxin"/>
    <property type="match status" value="2"/>
</dbReference>
<dbReference type="PANTHER" id="PTHR42783:SF3">
    <property type="entry name" value="GLUTAMATE SYNTHASE [NADPH] SMALL CHAIN-RELATED"/>
    <property type="match status" value="1"/>
</dbReference>
<protein>
    <submittedName>
        <fullName evidence="5">NADPH-dependent glutamate synthase beta subunit-like oxidoreductase</fullName>
    </submittedName>
</protein>
<evidence type="ECO:0000256" key="2">
    <source>
        <dbReference type="ARBA" id="ARBA00023004"/>
    </source>
</evidence>